<keyword evidence="3" id="KW-1185">Reference proteome</keyword>
<proteinExistence type="predicted"/>
<name>A0AAE0C3Y3_9CHLO</name>
<comment type="caution">
    <text evidence="2">The sequence shown here is derived from an EMBL/GenBank/DDBJ whole genome shotgun (WGS) entry which is preliminary data.</text>
</comment>
<gene>
    <name evidence="2" type="ORF">CYMTET_42557</name>
</gene>
<evidence type="ECO:0000313" key="3">
    <source>
        <dbReference type="Proteomes" id="UP001190700"/>
    </source>
</evidence>
<feature type="region of interest" description="Disordered" evidence="1">
    <location>
        <begin position="215"/>
        <end position="264"/>
    </location>
</feature>
<feature type="compositionally biased region" description="Basic and acidic residues" evidence="1">
    <location>
        <begin position="222"/>
        <end position="244"/>
    </location>
</feature>
<dbReference type="AlphaFoldDB" id="A0AAE0C3Y3"/>
<dbReference type="Proteomes" id="UP001190700">
    <property type="component" value="Unassembled WGS sequence"/>
</dbReference>
<evidence type="ECO:0000256" key="1">
    <source>
        <dbReference type="SAM" id="MobiDB-lite"/>
    </source>
</evidence>
<accession>A0AAE0C3Y3</accession>
<sequence>MAPNAWRTLKDVRVHDAMRGSVRCAPPPFHELESGATWSVCRPVEDVEEENADGEVSDEWERVGPSVKGLTLMDGTEDTHYFWALRAFVAELEAKFLMKGTKEKQDLLVAKSQTADQDGMTFVKICWRRQAAVHAGKVVEDEVVRQNINECIKLLRIKEYRERVAEQVRVQYPTPSKITWKDLEVIVEVQDKLKNDAETWSLSFIQDITRRKDGVAAGSSESPKKQGKEVNYAEKTTEKKKYKEVSPPAEGKGGQKGMQVLLWG</sequence>
<organism evidence="2 3">
    <name type="scientific">Cymbomonas tetramitiformis</name>
    <dbReference type="NCBI Taxonomy" id="36881"/>
    <lineage>
        <taxon>Eukaryota</taxon>
        <taxon>Viridiplantae</taxon>
        <taxon>Chlorophyta</taxon>
        <taxon>Pyramimonadophyceae</taxon>
        <taxon>Pyramimonadales</taxon>
        <taxon>Pyramimonadaceae</taxon>
        <taxon>Cymbomonas</taxon>
    </lineage>
</organism>
<dbReference type="EMBL" id="LGRX02028524">
    <property type="protein sequence ID" value="KAK3247967.1"/>
    <property type="molecule type" value="Genomic_DNA"/>
</dbReference>
<reference evidence="2 3" key="1">
    <citation type="journal article" date="2015" name="Genome Biol. Evol.">
        <title>Comparative Genomics of a Bacterivorous Green Alga Reveals Evolutionary Causalities and Consequences of Phago-Mixotrophic Mode of Nutrition.</title>
        <authorList>
            <person name="Burns J.A."/>
            <person name="Paasch A."/>
            <person name="Narechania A."/>
            <person name="Kim E."/>
        </authorList>
    </citation>
    <scope>NUCLEOTIDE SEQUENCE [LARGE SCALE GENOMIC DNA]</scope>
    <source>
        <strain evidence="2 3">PLY_AMNH</strain>
    </source>
</reference>
<protein>
    <submittedName>
        <fullName evidence="2">Uncharacterized protein</fullName>
    </submittedName>
</protein>
<evidence type="ECO:0000313" key="2">
    <source>
        <dbReference type="EMBL" id="KAK3247967.1"/>
    </source>
</evidence>